<dbReference type="GO" id="GO:0004499">
    <property type="term" value="F:N,N-dimethylaniline monooxygenase activity"/>
    <property type="evidence" value="ECO:0007669"/>
    <property type="project" value="InterPro"/>
</dbReference>
<keyword evidence="3" id="KW-0274">FAD</keyword>
<evidence type="ECO:0000256" key="5">
    <source>
        <dbReference type="ARBA" id="ARBA00023002"/>
    </source>
</evidence>
<evidence type="ECO:0000256" key="1">
    <source>
        <dbReference type="ARBA" id="ARBA00009183"/>
    </source>
</evidence>
<dbReference type="EMBL" id="KB644409">
    <property type="protein sequence ID" value="EPS26812.1"/>
    <property type="molecule type" value="Genomic_DNA"/>
</dbReference>
<dbReference type="PRINTS" id="PR00419">
    <property type="entry name" value="ADXRDTASE"/>
</dbReference>
<evidence type="ECO:0000313" key="7">
    <source>
        <dbReference type="Proteomes" id="UP000019376"/>
    </source>
</evidence>
<dbReference type="Gene3D" id="3.50.50.60">
    <property type="entry name" value="FAD/NAD(P)-binding domain"/>
    <property type="match status" value="2"/>
</dbReference>
<dbReference type="GO" id="GO:0050660">
    <property type="term" value="F:flavin adenine dinucleotide binding"/>
    <property type="evidence" value="ECO:0007669"/>
    <property type="project" value="InterPro"/>
</dbReference>
<dbReference type="Pfam" id="PF00743">
    <property type="entry name" value="FMO-like"/>
    <property type="match status" value="2"/>
</dbReference>
<dbReference type="PANTHER" id="PTHR23023">
    <property type="entry name" value="DIMETHYLANILINE MONOOXYGENASE"/>
    <property type="match status" value="1"/>
</dbReference>
<evidence type="ECO:0000256" key="4">
    <source>
        <dbReference type="ARBA" id="ARBA00022857"/>
    </source>
</evidence>
<proteinExistence type="inferred from homology"/>
<name>S8AXZ2_PENO1</name>
<dbReference type="InterPro" id="IPR000960">
    <property type="entry name" value="Flavin_mOase"/>
</dbReference>
<sequence>MHSIKSVAVIGAGPAGAIAVDALMQEGVFDTVRVFERQEKAGGCWVSRDDPPPTEFDLDALAARTADAPLPIPDRLPCWTPITAQDRFTDSPVYPGLETNVDVSAMCYSQEPIPTIRSQWSIERHGDDTPFRHHSVIRQYVEDLFTAKGYERLIEYNTTVERAVKSPTDQKWILTLRRTGMREGGTRADFWWSEAFDALVVASGHYAVPYIPAIPGLVEFAKNHPGSVEHTKHFRGPEKYRNQKVITVGASVSAADTAVNLLDSAQDPIHAVVRGRYNAYFGDDAFKHPKIRRRAPISHIESDSRTVHFEDGTWESDVDRIIFGTGFTWTIPFLPQVEARNNRIPNLYQHVFYRPDPTLVFVGAVGAGLTFKVFEWQAVAGARVLAGRASLPSLEAQERWERDRVALKGDGPGFTVINPDFESYFEGLRELAGEPSQGVPGRVLPPFDQTWVEDFNAGHERRKQMWRRSNAAAGAKL</sequence>
<dbReference type="Pfam" id="PF13450">
    <property type="entry name" value="NAD_binding_8"/>
    <property type="match status" value="1"/>
</dbReference>
<protein>
    <recommendedName>
        <fullName evidence="8">FAD/NAD(P)-binding domain-containing protein</fullName>
    </recommendedName>
</protein>
<dbReference type="AlphaFoldDB" id="S8AXZ2"/>
<dbReference type="InterPro" id="IPR020946">
    <property type="entry name" value="Flavin_mOase-like"/>
</dbReference>
<dbReference type="InterPro" id="IPR036188">
    <property type="entry name" value="FAD/NAD-bd_sf"/>
</dbReference>
<evidence type="ECO:0000313" key="6">
    <source>
        <dbReference type="EMBL" id="EPS26812.1"/>
    </source>
</evidence>
<dbReference type="STRING" id="933388.S8AXZ2"/>
<dbReference type="SUPFAM" id="SSF51905">
    <property type="entry name" value="FAD/NAD(P)-binding domain"/>
    <property type="match status" value="2"/>
</dbReference>
<keyword evidence="7" id="KW-1185">Reference proteome</keyword>
<reference evidence="6 7" key="1">
    <citation type="journal article" date="2013" name="PLoS ONE">
        <title>Genomic and secretomic analyses reveal unique features of the lignocellulolytic enzyme system of Penicillium decumbens.</title>
        <authorList>
            <person name="Liu G."/>
            <person name="Zhang L."/>
            <person name="Wei X."/>
            <person name="Zou G."/>
            <person name="Qin Y."/>
            <person name="Ma L."/>
            <person name="Li J."/>
            <person name="Zheng H."/>
            <person name="Wang S."/>
            <person name="Wang C."/>
            <person name="Xun L."/>
            <person name="Zhao G.-P."/>
            <person name="Zhou Z."/>
            <person name="Qu Y."/>
        </authorList>
    </citation>
    <scope>NUCLEOTIDE SEQUENCE [LARGE SCALE GENOMIC DNA]</scope>
    <source>
        <strain evidence="7">114-2 / CGMCC 5302</strain>
    </source>
</reference>
<dbReference type="PIRSF" id="PIRSF000332">
    <property type="entry name" value="FMO"/>
    <property type="match status" value="1"/>
</dbReference>
<accession>S8AXZ2</accession>
<evidence type="ECO:0000256" key="2">
    <source>
        <dbReference type="ARBA" id="ARBA00022630"/>
    </source>
</evidence>
<keyword evidence="2" id="KW-0285">Flavoprotein</keyword>
<dbReference type="GO" id="GO:0050661">
    <property type="term" value="F:NADP binding"/>
    <property type="evidence" value="ECO:0007669"/>
    <property type="project" value="InterPro"/>
</dbReference>
<dbReference type="OrthoDB" id="66881at2759"/>
<organism evidence="6 7">
    <name type="scientific">Penicillium oxalicum (strain 114-2 / CGMCC 5302)</name>
    <name type="common">Penicillium decumbens</name>
    <dbReference type="NCBI Taxonomy" id="933388"/>
    <lineage>
        <taxon>Eukaryota</taxon>
        <taxon>Fungi</taxon>
        <taxon>Dikarya</taxon>
        <taxon>Ascomycota</taxon>
        <taxon>Pezizomycotina</taxon>
        <taxon>Eurotiomycetes</taxon>
        <taxon>Eurotiomycetidae</taxon>
        <taxon>Eurotiales</taxon>
        <taxon>Aspergillaceae</taxon>
        <taxon>Penicillium</taxon>
    </lineage>
</organism>
<comment type="similarity">
    <text evidence="1">Belongs to the FMO family.</text>
</comment>
<dbReference type="Proteomes" id="UP000019376">
    <property type="component" value="Unassembled WGS sequence"/>
</dbReference>
<evidence type="ECO:0008006" key="8">
    <source>
        <dbReference type="Google" id="ProtNLM"/>
    </source>
</evidence>
<gene>
    <name evidence="6" type="ORF">PDE_01751</name>
</gene>
<dbReference type="PhylomeDB" id="S8AXZ2"/>
<keyword evidence="4" id="KW-0521">NADP</keyword>
<dbReference type="InterPro" id="IPR050346">
    <property type="entry name" value="FMO-like"/>
</dbReference>
<dbReference type="eggNOG" id="KOG1399">
    <property type="taxonomic scope" value="Eukaryota"/>
</dbReference>
<dbReference type="HOGENOM" id="CLU_006909_5_3_1"/>
<keyword evidence="5" id="KW-0560">Oxidoreductase</keyword>
<evidence type="ECO:0000256" key="3">
    <source>
        <dbReference type="ARBA" id="ARBA00022827"/>
    </source>
</evidence>